<feature type="region of interest" description="Disordered" evidence="7">
    <location>
        <begin position="27"/>
        <end position="61"/>
    </location>
</feature>
<evidence type="ECO:0000256" key="3">
    <source>
        <dbReference type="ARBA" id="ARBA00022737"/>
    </source>
</evidence>
<evidence type="ECO:0000256" key="1">
    <source>
        <dbReference type="ARBA" id="ARBA00004496"/>
    </source>
</evidence>
<evidence type="ECO:0000256" key="7">
    <source>
        <dbReference type="SAM" id="MobiDB-lite"/>
    </source>
</evidence>
<dbReference type="Proteomes" id="UP000186391">
    <property type="component" value="Unassembled WGS sequence"/>
</dbReference>
<keyword evidence="8" id="KW-0732">Signal</keyword>
<comment type="subcellular location">
    <subcellularLocation>
        <location evidence="1">Cytoplasm</location>
    </subcellularLocation>
</comment>
<dbReference type="SMART" id="SM00028">
    <property type="entry name" value="TPR"/>
    <property type="match status" value="4"/>
</dbReference>
<evidence type="ECO:0000256" key="2">
    <source>
        <dbReference type="ARBA" id="ARBA00022490"/>
    </source>
</evidence>
<protein>
    <submittedName>
        <fullName evidence="9">Uncharacterized protein</fullName>
    </submittedName>
</protein>
<dbReference type="RefSeq" id="WP_073556645.1">
    <property type="nucleotide sequence ID" value="NZ_MRCA01000013.1"/>
</dbReference>
<accession>A0A1U7GVE3</accession>
<dbReference type="AlphaFoldDB" id="A0A1U7GVE3"/>
<keyword evidence="4 6" id="KW-0802">TPR repeat</keyword>
<feature type="signal peptide" evidence="8">
    <location>
        <begin position="1"/>
        <end position="25"/>
    </location>
</feature>
<dbReference type="SUPFAM" id="SSF48452">
    <property type="entry name" value="TPR-like"/>
    <property type="match status" value="2"/>
</dbReference>
<dbReference type="GO" id="GO:0005737">
    <property type="term" value="C:cytoplasm"/>
    <property type="evidence" value="ECO:0007669"/>
    <property type="project" value="UniProtKB-SubCell"/>
</dbReference>
<reference evidence="9 10" key="1">
    <citation type="submission" date="2016-11" db="EMBL/GenBank/DDBJ databases">
        <title>Draft Genome Sequences of Nine Cyanobacterial Strains from Diverse Habitats.</title>
        <authorList>
            <person name="Zhu T."/>
            <person name="Hou S."/>
            <person name="Lu X."/>
            <person name="Hess W.R."/>
        </authorList>
    </citation>
    <scope>NUCLEOTIDE SEQUENCE [LARGE SCALE GENOMIC DNA]</scope>
    <source>
        <strain evidence="9 10">NIES-592</strain>
    </source>
</reference>
<keyword evidence="3" id="KW-0677">Repeat</keyword>
<dbReference type="PANTHER" id="PTHR46630">
    <property type="entry name" value="TETRATRICOPEPTIDE REPEAT PROTEIN 29"/>
    <property type="match status" value="1"/>
</dbReference>
<dbReference type="PANTHER" id="PTHR46630:SF1">
    <property type="entry name" value="TETRATRICOPEPTIDE REPEAT PROTEIN 29"/>
    <property type="match status" value="1"/>
</dbReference>
<comment type="similarity">
    <text evidence="5">Belongs to the Rap family.</text>
</comment>
<evidence type="ECO:0000313" key="9">
    <source>
        <dbReference type="EMBL" id="OKH12116.1"/>
    </source>
</evidence>
<feature type="chain" id="PRO_5011962214" evidence="8">
    <location>
        <begin position="26"/>
        <end position="411"/>
    </location>
</feature>
<dbReference type="EMBL" id="MRCA01000013">
    <property type="protein sequence ID" value="OKH12116.1"/>
    <property type="molecule type" value="Genomic_DNA"/>
</dbReference>
<gene>
    <name evidence="9" type="ORF">NIES592_19150</name>
</gene>
<evidence type="ECO:0000256" key="6">
    <source>
        <dbReference type="PROSITE-ProRule" id="PRU00339"/>
    </source>
</evidence>
<dbReference type="Gene3D" id="1.25.40.10">
    <property type="entry name" value="Tetratricopeptide repeat domain"/>
    <property type="match status" value="2"/>
</dbReference>
<keyword evidence="10" id="KW-1185">Reference proteome</keyword>
<dbReference type="OrthoDB" id="419844at2"/>
<dbReference type="PROSITE" id="PS50005">
    <property type="entry name" value="TPR"/>
    <property type="match status" value="1"/>
</dbReference>
<name>A0A1U7GVE3_9CYAN</name>
<feature type="repeat" description="TPR" evidence="6">
    <location>
        <begin position="358"/>
        <end position="391"/>
    </location>
</feature>
<proteinExistence type="inferred from homology"/>
<evidence type="ECO:0000313" key="10">
    <source>
        <dbReference type="Proteomes" id="UP000186391"/>
    </source>
</evidence>
<dbReference type="InterPro" id="IPR011990">
    <property type="entry name" value="TPR-like_helical_dom_sf"/>
</dbReference>
<evidence type="ECO:0000256" key="8">
    <source>
        <dbReference type="SAM" id="SignalP"/>
    </source>
</evidence>
<sequence>MLKRLSVTISATAALWLFGTSLTMAATKKPQPPDEFPPSPLEITTPDPLLPRNPDKDKQPLSVNEQQQLEVELDKLNQQATAKLQAGDEVGAFDIWNQELRLRRYLGAVKEVQALGRVGAVAYQKSNRPEVQYITQRLQAIQKQAQSQKTNDLELLQALGLAYQQVRSPQNAVEVYEQVLAVVRQQQDIAKEVQILQTIGEVHLSWFDYSKAATTYRELLKLATAGGDGVNELVYLQKLAYIYEQGKQPQQAIEIHNRLTEIYQRQNNLTQLPALKLAIGSDYESLAKENPNLLQEAFNNYQQAYTIAWQSQQYVRAGEALQKLIALYRSQGQIQDALQASEILVQTQQLASNFYGLMNAYDLIGKMHLERKEYPQALNAFQKGLEVAQQLKYEEDYFSGQIQKLSGQIPQ</sequence>
<organism evidence="9 10">
    <name type="scientific">Fischerella major NIES-592</name>
    <dbReference type="NCBI Taxonomy" id="210994"/>
    <lineage>
        <taxon>Bacteria</taxon>
        <taxon>Bacillati</taxon>
        <taxon>Cyanobacteriota</taxon>
        <taxon>Cyanophyceae</taxon>
        <taxon>Nostocales</taxon>
        <taxon>Hapalosiphonaceae</taxon>
        <taxon>Fischerella</taxon>
    </lineage>
</organism>
<evidence type="ECO:0000256" key="5">
    <source>
        <dbReference type="ARBA" id="ARBA00038253"/>
    </source>
</evidence>
<dbReference type="InterPro" id="IPR019734">
    <property type="entry name" value="TPR_rpt"/>
</dbReference>
<keyword evidence="2" id="KW-0963">Cytoplasm</keyword>
<dbReference type="InterPro" id="IPR051476">
    <property type="entry name" value="Bac_ResReg_Asp_Phosphatase"/>
</dbReference>
<evidence type="ECO:0000256" key="4">
    <source>
        <dbReference type="ARBA" id="ARBA00022803"/>
    </source>
</evidence>
<comment type="caution">
    <text evidence="9">The sequence shown here is derived from an EMBL/GenBank/DDBJ whole genome shotgun (WGS) entry which is preliminary data.</text>
</comment>
<dbReference type="Pfam" id="PF13176">
    <property type="entry name" value="TPR_7"/>
    <property type="match status" value="1"/>
</dbReference>